<name>A0A5C3N8R6_9AGAM</name>
<dbReference type="EMBL" id="ML213507">
    <property type="protein sequence ID" value="TFK53495.1"/>
    <property type="molecule type" value="Genomic_DNA"/>
</dbReference>
<organism evidence="2 3">
    <name type="scientific">Heliocybe sulcata</name>
    <dbReference type="NCBI Taxonomy" id="5364"/>
    <lineage>
        <taxon>Eukaryota</taxon>
        <taxon>Fungi</taxon>
        <taxon>Dikarya</taxon>
        <taxon>Basidiomycota</taxon>
        <taxon>Agaricomycotina</taxon>
        <taxon>Agaricomycetes</taxon>
        <taxon>Gloeophyllales</taxon>
        <taxon>Gloeophyllaceae</taxon>
        <taxon>Heliocybe</taxon>
    </lineage>
</organism>
<evidence type="ECO:0000256" key="1">
    <source>
        <dbReference type="SAM" id="MobiDB-lite"/>
    </source>
</evidence>
<dbReference type="Proteomes" id="UP000305948">
    <property type="component" value="Unassembled WGS sequence"/>
</dbReference>
<feature type="region of interest" description="Disordered" evidence="1">
    <location>
        <begin position="152"/>
        <end position="191"/>
    </location>
</feature>
<evidence type="ECO:0000313" key="2">
    <source>
        <dbReference type="EMBL" id="TFK53495.1"/>
    </source>
</evidence>
<reference evidence="2 3" key="1">
    <citation type="journal article" date="2019" name="Nat. Ecol. Evol.">
        <title>Megaphylogeny resolves global patterns of mushroom evolution.</title>
        <authorList>
            <person name="Varga T."/>
            <person name="Krizsan K."/>
            <person name="Foldi C."/>
            <person name="Dima B."/>
            <person name="Sanchez-Garcia M."/>
            <person name="Sanchez-Ramirez S."/>
            <person name="Szollosi G.J."/>
            <person name="Szarkandi J.G."/>
            <person name="Papp V."/>
            <person name="Albert L."/>
            <person name="Andreopoulos W."/>
            <person name="Angelini C."/>
            <person name="Antonin V."/>
            <person name="Barry K.W."/>
            <person name="Bougher N.L."/>
            <person name="Buchanan P."/>
            <person name="Buyck B."/>
            <person name="Bense V."/>
            <person name="Catcheside P."/>
            <person name="Chovatia M."/>
            <person name="Cooper J."/>
            <person name="Damon W."/>
            <person name="Desjardin D."/>
            <person name="Finy P."/>
            <person name="Geml J."/>
            <person name="Haridas S."/>
            <person name="Hughes K."/>
            <person name="Justo A."/>
            <person name="Karasinski D."/>
            <person name="Kautmanova I."/>
            <person name="Kiss B."/>
            <person name="Kocsube S."/>
            <person name="Kotiranta H."/>
            <person name="LaButti K.M."/>
            <person name="Lechner B.E."/>
            <person name="Liimatainen K."/>
            <person name="Lipzen A."/>
            <person name="Lukacs Z."/>
            <person name="Mihaltcheva S."/>
            <person name="Morgado L.N."/>
            <person name="Niskanen T."/>
            <person name="Noordeloos M.E."/>
            <person name="Ohm R.A."/>
            <person name="Ortiz-Santana B."/>
            <person name="Ovrebo C."/>
            <person name="Racz N."/>
            <person name="Riley R."/>
            <person name="Savchenko A."/>
            <person name="Shiryaev A."/>
            <person name="Soop K."/>
            <person name="Spirin V."/>
            <person name="Szebenyi C."/>
            <person name="Tomsovsky M."/>
            <person name="Tulloss R.E."/>
            <person name="Uehling J."/>
            <person name="Grigoriev I.V."/>
            <person name="Vagvolgyi C."/>
            <person name="Papp T."/>
            <person name="Martin F.M."/>
            <person name="Miettinen O."/>
            <person name="Hibbett D.S."/>
            <person name="Nagy L.G."/>
        </authorList>
    </citation>
    <scope>NUCLEOTIDE SEQUENCE [LARGE SCALE GENOMIC DNA]</scope>
    <source>
        <strain evidence="2 3">OMC1185</strain>
    </source>
</reference>
<proteinExistence type="predicted"/>
<keyword evidence="3" id="KW-1185">Reference proteome</keyword>
<evidence type="ECO:0000313" key="3">
    <source>
        <dbReference type="Proteomes" id="UP000305948"/>
    </source>
</evidence>
<feature type="compositionally biased region" description="Polar residues" evidence="1">
    <location>
        <begin position="152"/>
        <end position="163"/>
    </location>
</feature>
<sequence length="222" mass="24580">MPTSPAGPLEDARQHLYQGMLILYETKESIHNVDPEILADLTRQYNKLMQTHLTLSERESKKKTRLFAIFQTKGRDVLTHWEQCQEFNIHVQSASASVKAKETESLTSSCVPLSIAQEDFDSQDPFGYIGVPSQPLNDSESLRFSLPNHSSATFSSVDSTVPLTQRPPDGNDSEGSDDGSGDRVTFMPFTGTRTSGEDVVYCRVHNPATMSYDSLSGVLQDS</sequence>
<gene>
    <name evidence="2" type="ORF">OE88DRAFT_1655639</name>
</gene>
<accession>A0A5C3N8R6</accession>
<dbReference type="AlphaFoldDB" id="A0A5C3N8R6"/>
<dbReference type="OrthoDB" id="3317415at2759"/>
<protein>
    <submittedName>
        <fullName evidence="2">Uncharacterized protein</fullName>
    </submittedName>
</protein>